<feature type="signal peptide" evidence="2">
    <location>
        <begin position="1"/>
        <end position="21"/>
    </location>
</feature>
<evidence type="ECO:0000256" key="2">
    <source>
        <dbReference type="SAM" id="SignalP"/>
    </source>
</evidence>
<keyword evidence="5" id="KW-1185">Reference proteome</keyword>
<evidence type="ECO:0000259" key="3">
    <source>
        <dbReference type="PROSITE" id="PS50983"/>
    </source>
</evidence>
<comment type="caution">
    <text evidence="4">The sequence shown here is derived from an EMBL/GenBank/DDBJ whole genome shotgun (WGS) entry which is preliminary data.</text>
</comment>
<keyword evidence="1 2" id="KW-0732">Signal</keyword>
<evidence type="ECO:0000313" key="4">
    <source>
        <dbReference type="EMBL" id="MDC8757553.1"/>
    </source>
</evidence>
<evidence type="ECO:0000313" key="5">
    <source>
        <dbReference type="Proteomes" id="UP001221208"/>
    </source>
</evidence>
<feature type="chain" id="PRO_5045210195" evidence="2">
    <location>
        <begin position="22"/>
        <end position="300"/>
    </location>
</feature>
<dbReference type="InterPro" id="IPR002491">
    <property type="entry name" value="ABC_transptr_periplasmic_BD"/>
</dbReference>
<dbReference type="Proteomes" id="UP001221208">
    <property type="component" value="Unassembled WGS sequence"/>
</dbReference>
<reference evidence="4 5" key="1">
    <citation type="submission" date="2022-10" db="EMBL/GenBank/DDBJ databases">
        <title>Janthinobacterium sp. hw3 Genome sequencing.</title>
        <authorList>
            <person name="Park S."/>
        </authorList>
    </citation>
    <scope>NUCLEOTIDE SEQUENCE [LARGE SCALE GENOMIC DNA]</scope>
    <source>
        <strain evidence="5">hw3</strain>
    </source>
</reference>
<protein>
    <submittedName>
        <fullName evidence="4">Cobalamin-binding protein</fullName>
    </submittedName>
</protein>
<dbReference type="SUPFAM" id="SSF53807">
    <property type="entry name" value="Helical backbone' metal receptor"/>
    <property type="match status" value="1"/>
</dbReference>
<dbReference type="RefSeq" id="WP_273670225.1">
    <property type="nucleotide sequence ID" value="NZ_JAQQXR010000002.1"/>
</dbReference>
<dbReference type="InterPro" id="IPR054828">
    <property type="entry name" value="Vit_B12_bind_prot"/>
</dbReference>
<dbReference type="PROSITE" id="PS50983">
    <property type="entry name" value="FE_B12_PBP"/>
    <property type="match status" value="1"/>
</dbReference>
<proteinExistence type="predicted"/>
<dbReference type="CDD" id="cd01144">
    <property type="entry name" value="BtuF"/>
    <property type="match status" value="1"/>
</dbReference>
<gene>
    <name evidence="4" type="ORF">OIK44_08140</name>
</gene>
<dbReference type="EMBL" id="JAQQXR010000002">
    <property type="protein sequence ID" value="MDC8757553.1"/>
    <property type="molecule type" value="Genomic_DNA"/>
</dbReference>
<sequence length="300" mass="32499">MTNARRLIPCLMLLWPAVCLAGVSVRDDAGRSVTLAQPARRVVAMAPHVTELLFAAGGGARVVGVMNHSDYPQAARRLPVVGSNDQIDVERVLALQPDLLVVWQSGNTARQLEQLRALGIPIFYSEPRKLDDVADSLIRFGRLLDSEAAAQAAARAYRARIAALTATYAQRPAVRVFYQIWERPLFTLNGQHIVSDALRACGGRNIFADLNVVAPSVGAEAVLQANPEAIVGGKAREGGGIDVWREYKSMLAVQRGNLFTLDGDMLARATPRMADAVQTLCEQLELARRRRQAGKQAAGA</sequence>
<dbReference type="NCBIfam" id="NF038402">
    <property type="entry name" value="TroA_like"/>
    <property type="match status" value="1"/>
</dbReference>
<organism evidence="4 5">
    <name type="scientific">Janthinobacterium fluminis</name>
    <dbReference type="NCBI Taxonomy" id="2987524"/>
    <lineage>
        <taxon>Bacteria</taxon>
        <taxon>Pseudomonadati</taxon>
        <taxon>Pseudomonadota</taxon>
        <taxon>Betaproteobacteria</taxon>
        <taxon>Burkholderiales</taxon>
        <taxon>Oxalobacteraceae</taxon>
        <taxon>Janthinobacterium</taxon>
    </lineage>
</organism>
<evidence type="ECO:0000256" key="1">
    <source>
        <dbReference type="ARBA" id="ARBA00022729"/>
    </source>
</evidence>
<name>A0ABT5JXT5_9BURK</name>
<dbReference type="Gene3D" id="3.40.50.1980">
    <property type="entry name" value="Nitrogenase molybdenum iron protein domain"/>
    <property type="match status" value="2"/>
</dbReference>
<dbReference type="PANTHER" id="PTHR30535:SF34">
    <property type="entry name" value="MOLYBDATE-BINDING PROTEIN MOLA"/>
    <property type="match status" value="1"/>
</dbReference>
<dbReference type="PANTHER" id="PTHR30535">
    <property type="entry name" value="VITAMIN B12-BINDING PROTEIN"/>
    <property type="match status" value="1"/>
</dbReference>
<dbReference type="Pfam" id="PF01497">
    <property type="entry name" value="Peripla_BP_2"/>
    <property type="match status" value="1"/>
</dbReference>
<feature type="domain" description="Fe/B12 periplasmic-binding" evidence="3">
    <location>
        <begin position="41"/>
        <end position="288"/>
    </location>
</feature>
<dbReference type="InterPro" id="IPR050902">
    <property type="entry name" value="ABC_Transporter_SBP"/>
</dbReference>
<accession>A0ABT5JXT5</accession>